<dbReference type="AlphaFoldDB" id="A0A8B7SAY0"/>
<evidence type="ECO:0000313" key="6">
    <source>
        <dbReference type="RefSeq" id="XP_019510487.1"/>
    </source>
</evidence>
<accession>A0A8B7SAY0</accession>
<dbReference type="KEGG" id="hai:109389435"/>
<name>A0A8B7SAY0_HIPAR</name>
<keyword evidence="1" id="KW-0677">Repeat</keyword>
<dbReference type="OrthoDB" id="9832400at2759"/>
<dbReference type="Pfam" id="PF05287">
    <property type="entry name" value="PMG"/>
    <property type="match status" value="1"/>
</dbReference>
<dbReference type="GO" id="GO:0005829">
    <property type="term" value="C:cytosol"/>
    <property type="evidence" value="ECO:0007669"/>
    <property type="project" value="UniProtKB-ARBA"/>
</dbReference>
<sequence>MSQSHCHSLKSSYSVPPLSAIVHGSNPVSFEDGFFLPSSCHGRTWLLDNFQEACSETTSSQVPNCERELCTEDSGVQRACLHRVTQTTCSSFRPHAKTTYKPESSSAVLKCVSQPCQSGSSQRKGLVIQNCQPVSYAAKCCPPKTYVSKSCRALAHESSQCQTQSPESSSCKPLVVTTGPQFLEASNNYEPTCCVTGGLQLPSK</sequence>
<comment type="function">
    <text evidence="4">In the hair cortex, hair keratin intermediate filaments are embedded in an interfilamentous matrix, consisting of hair keratin-associated proteins (KRTAP), which are essential for the formation of a rigid and resistant hair shaft through their extensive disulfide bond cross-linking with abundant cysteine residues of hair keratins. The matrix proteins include the high-sulfur and high-glycine-tyrosine keratins.</text>
</comment>
<reference evidence="6" key="1">
    <citation type="submission" date="2025-08" db="UniProtKB">
        <authorList>
            <consortium name="RefSeq"/>
        </authorList>
    </citation>
    <scope>IDENTIFICATION</scope>
    <source>
        <tissue evidence="6">Muscle</tissue>
    </source>
</reference>
<dbReference type="PANTHER" id="PTHR23260">
    <property type="entry name" value="KERATIN ASSOCIATED PROTEIN 3-3-RELATED"/>
    <property type="match status" value="1"/>
</dbReference>
<dbReference type="GeneID" id="109389435"/>
<gene>
    <name evidence="6" type="primary">LOC109389435</name>
</gene>
<keyword evidence="5" id="KW-1185">Reference proteome</keyword>
<organism evidence="5 6">
    <name type="scientific">Hipposideros armiger</name>
    <name type="common">Great Himalayan leaf-nosed bat</name>
    <dbReference type="NCBI Taxonomy" id="186990"/>
    <lineage>
        <taxon>Eukaryota</taxon>
        <taxon>Metazoa</taxon>
        <taxon>Chordata</taxon>
        <taxon>Craniata</taxon>
        <taxon>Vertebrata</taxon>
        <taxon>Euteleostomi</taxon>
        <taxon>Mammalia</taxon>
        <taxon>Eutheria</taxon>
        <taxon>Laurasiatheria</taxon>
        <taxon>Chiroptera</taxon>
        <taxon>Yinpterochiroptera</taxon>
        <taxon>Rhinolophoidea</taxon>
        <taxon>Hipposideridae</taxon>
        <taxon>Hipposideros</taxon>
    </lineage>
</organism>
<dbReference type="InterPro" id="IPR007659">
    <property type="entry name" value="Keratin_matx"/>
</dbReference>
<keyword evidence="2 4" id="KW-0416">Keratin</keyword>
<dbReference type="InterPro" id="IPR007951">
    <property type="entry name" value="KRTAP_PMG"/>
</dbReference>
<dbReference type="RefSeq" id="XP_019510487.1">
    <property type="nucleotide sequence ID" value="XM_019654942.1"/>
</dbReference>
<proteinExistence type="inferred from homology"/>
<evidence type="ECO:0000256" key="2">
    <source>
        <dbReference type="ARBA" id="ARBA00022744"/>
    </source>
</evidence>
<comment type="similarity">
    <text evidence="3 4">Belongs to the PMG family.</text>
</comment>
<dbReference type="Proteomes" id="UP000694851">
    <property type="component" value="Unplaced"/>
</dbReference>
<comment type="subunit">
    <text evidence="4">Interacts with hair keratins.</text>
</comment>
<dbReference type="GO" id="GO:0005198">
    <property type="term" value="F:structural molecule activity"/>
    <property type="evidence" value="ECO:0007669"/>
    <property type="project" value="InterPro"/>
</dbReference>
<evidence type="ECO:0000256" key="4">
    <source>
        <dbReference type="RuleBase" id="RU369044"/>
    </source>
</evidence>
<dbReference type="GO" id="GO:0045095">
    <property type="term" value="C:keratin filament"/>
    <property type="evidence" value="ECO:0007669"/>
    <property type="project" value="UniProtKB-UniRule"/>
</dbReference>
<dbReference type="PANTHER" id="PTHR23260:SF8">
    <property type="entry name" value="KERATIN-ASSOCIATED PROTEIN"/>
    <property type="match status" value="1"/>
</dbReference>
<evidence type="ECO:0000256" key="1">
    <source>
        <dbReference type="ARBA" id="ARBA00022737"/>
    </source>
</evidence>
<protein>
    <recommendedName>
        <fullName evidence="4">Keratin-associated protein</fullName>
    </recommendedName>
</protein>
<evidence type="ECO:0000313" key="5">
    <source>
        <dbReference type="Proteomes" id="UP000694851"/>
    </source>
</evidence>
<evidence type="ECO:0000256" key="3">
    <source>
        <dbReference type="ARBA" id="ARBA00034495"/>
    </source>
</evidence>